<organism evidence="3 4">
    <name type="scientific">Candidatus Magasanikbacteria bacterium CG_4_10_14_0_2_um_filter_33_14</name>
    <dbReference type="NCBI Taxonomy" id="1974636"/>
    <lineage>
        <taxon>Bacteria</taxon>
        <taxon>Candidatus Magasanikiibacteriota</taxon>
    </lineage>
</organism>
<dbReference type="Pfam" id="PF07705">
    <property type="entry name" value="CARDB"/>
    <property type="match status" value="1"/>
</dbReference>
<evidence type="ECO:0000256" key="1">
    <source>
        <dbReference type="SAM" id="Phobius"/>
    </source>
</evidence>
<feature type="domain" description="CARDB" evidence="2">
    <location>
        <begin position="285"/>
        <end position="401"/>
    </location>
</feature>
<dbReference type="InterPro" id="IPR013783">
    <property type="entry name" value="Ig-like_fold"/>
</dbReference>
<keyword evidence="1" id="KW-0472">Membrane</keyword>
<proteinExistence type="predicted"/>
<sequence>MCMCMCIKNISCVFFLFFMLLYMYYKNNNYKYIYMDEQETQVKVMSKSKTKMAIAVGFLGFAALAAGFAGLRTNNLKPDLVFVKATAVADGDMNKFSITIQNVGRATVTSPFVLNIKLGDHQNVIKNLKVLNPLSSSRRANYENLESESGSFDILVKNFKLGRGQSTTITYWFLIPSDYSVDYLPFTYNWDSTNVVSEPDESNTYKGKFDIIKMGLIKETFSTNSMISCQSDNDCGVGGGVSMCTNEQQVSEFSTGKCLATGVCEVVNTVGPCTDSSVSSTPSTKPDLIVEDISFTRVVTSTDNVIFKVTIKNIGEGKADATNTPLGLLAVQIERQSKITGDWMPVGVSGTFASVLNPGEETYLNSGVTLIDTAKIRLTVDLQNGSSYIVESDENNNQLTKDIEEFVPSDVLHPVATSISDPVLPDLIIQNFSITDSTYAGMKQVSVTIKNIGDAPALRPSTMHQNFGTFVVQLYFMNDNGSVYAFPQYLSSNIYYSTMNLATGKEMTISQEVQMNDTFLTSYDQIKMKVDWVEGSVTSVAPFTEPGRGYILESNEDNNEKTKRFR</sequence>
<dbReference type="EMBL" id="PFPL01000007">
    <property type="protein sequence ID" value="PIZ96760.1"/>
    <property type="molecule type" value="Genomic_DNA"/>
</dbReference>
<keyword evidence="1" id="KW-0812">Transmembrane</keyword>
<comment type="caution">
    <text evidence="3">The sequence shown here is derived from an EMBL/GenBank/DDBJ whole genome shotgun (WGS) entry which is preliminary data.</text>
</comment>
<name>A0A2M7VBW7_9BACT</name>
<dbReference type="Proteomes" id="UP000231453">
    <property type="component" value="Unassembled WGS sequence"/>
</dbReference>
<gene>
    <name evidence="3" type="ORF">COX80_00480</name>
</gene>
<accession>A0A2M7VBW7</accession>
<feature type="transmembrane region" description="Helical" evidence="1">
    <location>
        <begin position="6"/>
        <end position="25"/>
    </location>
</feature>
<protein>
    <recommendedName>
        <fullName evidence="2">CARDB domain-containing protein</fullName>
    </recommendedName>
</protein>
<feature type="transmembrane region" description="Helical" evidence="1">
    <location>
        <begin position="52"/>
        <end position="71"/>
    </location>
</feature>
<evidence type="ECO:0000313" key="3">
    <source>
        <dbReference type="EMBL" id="PIZ96760.1"/>
    </source>
</evidence>
<reference evidence="4" key="1">
    <citation type="submission" date="2017-09" db="EMBL/GenBank/DDBJ databases">
        <title>Depth-based differentiation of microbial function through sediment-hosted aquifers and enrichment of novel symbionts in the deep terrestrial subsurface.</title>
        <authorList>
            <person name="Probst A.J."/>
            <person name="Ladd B."/>
            <person name="Jarett J.K."/>
            <person name="Geller-Mcgrath D.E."/>
            <person name="Sieber C.M.K."/>
            <person name="Emerson J.B."/>
            <person name="Anantharaman K."/>
            <person name="Thomas B.C."/>
            <person name="Malmstrom R."/>
            <person name="Stieglmeier M."/>
            <person name="Klingl A."/>
            <person name="Woyke T."/>
            <person name="Ryan C.M."/>
            <person name="Banfield J.F."/>
        </authorList>
    </citation>
    <scope>NUCLEOTIDE SEQUENCE [LARGE SCALE GENOMIC DNA]</scope>
</reference>
<evidence type="ECO:0000259" key="2">
    <source>
        <dbReference type="Pfam" id="PF07705"/>
    </source>
</evidence>
<dbReference type="AlphaFoldDB" id="A0A2M7VBW7"/>
<dbReference type="Gene3D" id="2.60.40.10">
    <property type="entry name" value="Immunoglobulins"/>
    <property type="match status" value="3"/>
</dbReference>
<keyword evidence="1" id="KW-1133">Transmembrane helix</keyword>
<evidence type="ECO:0000313" key="4">
    <source>
        <dbReference type="Proteomes" id="UP000231453"/>
    </source>
</evidence>
<dbReference type="InterPro" id="IPR011635">
    <property type="entry name" value="CARDB"/>
</dbReference>